<dbReference type="GO" id="GO:0015969">
    <property type="term" value="P:guanosine tetraphosphate metabolic process"/>
    <property type="evidence" value="ECO:0007669"/>
    <property type="project" value="InterPro"/>
</dbReference>
<sequence>MKNNIIDEYKKEKPIYQRVAEKLQILINELLRENSIHIHQISCRIKEEDSLSNKISLKEDKYKRLTDITDIVGIRIITYLDSDVDLVADMIKKEFNVDTANSIDKRKLDNDVFGYRSLHFVASFSDERCKLTEFKVIKDKKFEIQIRSILQHAWAEIEHDLGYKSSISVPDDFIRGFNRLSALLETADIEFDRLKKSLYSYEHTLPKLIKERPNDIEINQASITSYAKNNPLNKEAIQKIVSIRQCRINYKAYTNELLFNSLSYLNIKTIGDLERTAISVKEKYIQFIEEVHINDADIISGTNITTPIFYLCYYIALSRDCLKELADVSNKTFSRKEIRLYNKAFNKINEITPSK</sequence>
<organism evidence="2 3">
    <name type="scientific">Bacteroides stercorirosoris</name>
    <dbReference type="NCBI Taxonomy" id="871324"/>
    <lineage>
        <taxon>Bacteria</taxon>
        <taxon>Pseudomonadati</taxon>
        <taxon>Bacteroidota</taxon>
        <taxon>Bacteroidia</taxon>
        <taxon>Bacteroidales</taxon>
        <taxon>Bacteroidaceae</taxon>
        <taxon>Bacteroides</taxon>
    </lineage>
</organism>
<accession>A0A1M6ERE4</accession>
<evidence type="ECO:0000313" key="2">
    <source>
        <dbReference type="EMBL" id="SHI87995.1"/>
    </source>
</evidence>
<dbReference type="GeneID" id="92711990"/>
<dbReference type="InterPro" id="IPR043519">
    <property type="entry name" value="NT_sf"/>
</dbReference>
<dbReference type="InterPro" id="IPR007685">
    <property type="entry name" value="RelA_SpoT"/>
</dbReference>
<reference evidence="3" key="1">
    <citation type="submission" date="2016-11" db="EMBL/GenBank/DDBJ databases">
        <authorList>
            <person name="Varghese N."/>
            <person name="Submissions S."/>
        </authorList>
    </citation>
    <scope>NUCLEOTIDE SEQUENCE [LARGE SCALE GENOMIC DNA]</scope>
    <source>
        <strain evidence="3">DSM 26884</strain>
    </source>
</reference>
<evidence type="ECO:0000313" key="3">
    <source>
        <dbReference type="Proteomes" id="UP000184192"/>
    </source>
</evidence>
<dbReference type="SMART" id="SM00954">
    <property type="entry name" value="RelA_SpoT"/>
    <property type="match status" value="1"/>
</dbReference>
<dbReference type="SUPFAM" id="SSF81301">
    <property type="entry name" value="Nucleotidyltransferase"/>
    <property type="match status" value="1"/>
</dbReference>
<dbReference type="RefSeq" id="WP_025833596.1">
    <property type="nucleotide sequence ID" value="NZ_FQZN01000010.1"/>
</dbReference>
<keyword evidence="3" id="KW-1185">Reference proteome</keyword>
<dbReference type="Gene3D" id="3.30.460.10">
    <property type="entry name" value="Beta Polymerase, domain 2"/>
    <property type="match status" value="1"/>
</dbReference>
<protein>
    <submittedName>
        <fullName evidence="2">PpGpp synthetase catalytic domain-containing protein (RelA/SpoT-type nucleotidyltranferase)</fullName>
    </submittedName>
</protein>
<dbReference type="AlphaFoldDB" id="A0A1M6ERE4"/>
<gene>
    <name evidence="2" type="ORF">SAMN05444350_11025</name>
</gene>
<dbReference type="CDD" id="cd05399">
    <property type="entry name" value="NT_Rel-Spo_like"/>
    <property type="match status" value="1"/>
</dbReference>
<dbReference type="Proteomes" id="UP000184192">
    <property type="component" value="Unassembled WGS sequence"/>
</dbReference>
<proteinExistence type="predicted"/>
<dbReference type="PANTHER" id="PTHR41773:SF1">
    <property type="entry name" value="RELA_SPOT DOMAIN-CONTAINING PROTEIN"/>
    <property type="match status" value="1"/>
</dbReference>
<feature type="domain" description="RelA/SpoT" evidence="1">
    <location>
        <begin position="43"/>
        <end position="169"/>
    </location>
</feature>
<dbReference type="PANTHER" id="PTHR41773">
    <property type="entry name" value="GTP PYROPHOSPHATASE-RELATED"/>
    <property type="match status" value="1"/>
</dbReference>
<dbReference type="Gene3D" id="1.10.287.860">
    <property type="entry name" value="Nucleotidyltransferase"/>
    <property type="match status" value="1"/>
</dbReference>
<dbReference type="EMBL" id="FQZN01000010">
    <property type="protein sequence ID" value="SHI87995.1"/>
    <property type="molecule type" value="Genomic_DNA"/>
</dbReference>
<name>A0A1M6ERE4_9BACE</name>
<evidence type="ECO:0000259" key="1">
    <source>
        <dbReference type="SMART" id="SM00954"/>
    </source>
</evidence>
<dbReference type="Pfam" id="PF04607">
    <property type="entry name" value="RelA_SpoT"/>
    <property type="match status" value="1"/>
</dbReference>